<sequence length="481" mass="52773">MASMALDVSGTFNSLISRARSRRPPSVDWRELDQPVPLVKVVAAPIAPGSTSIKYTATGITPEAELVLSQLPVPIHIVAFTGFGRSGKSYTATKVRAHLVGNEDHKFASAPGNVPCTHGIDMMVFENPRGPGTVVFLDCEGGANHNQSALPFVIGLAARLSTQMYVFERGCFTTGGLDTVMQVVNMGNATSADDAVDITRQLVLVENMSINGDIPDRRLLDDLLSEEDGDEQTNRVRRLVRQRFDTNFAKLPFNVGGNTAVHQEAVAALADTLADSLVPFVVGGVPVDGPVVVQLITELLTQIRDGGNRFNMVTATEALVANMAAEAANTVWTEFIDKVRKQGNHPVQINGRKHLRTILREVEGAANSCINELETFTSKLVPNEPASIAKQTWDRNYRNFEMDIRAAHQRKAEELARYTRWADRINRLVNEIVAQVVEAIRQFIRFARFSTSLILMSNYYFWRHSFNLVTGIAQGVISGGA</sequence>
<protein>
    <recommendedName>
        <fullName evidence="3">Guanylate-binding protein N-terminal domain-containing protein</fullName>
    </recommendedName>
</protein>
<organism evidence="1 2">
    <name type="scientific">Spizellomyces punctatus (strain DAOM BR117)</name>
    <dbReference type="NCBI Taxonomy" id="645134"/>
    <lineage>
        <taxon>Eukaryota</taxon>
        <taxon>Fungi</taxon>
        <taxon>Fungi incertae sedis</taxon>
        <taxon>Chytridiomycota</taxon>
        <taxon>Chytridiomycota incertae sedis</taxon>
        <taxon>Chytridiomycetes</taxon>
        <taxon>Spizellomycetales</taxon>
        <taxon>Spizellomycetaceae</taxon>
        <taxon>Spizellomyces</taxon>
    </lineage>
</organism>
<proteinExistence type="predicted"/>
<dbReference type="VEuPathDB" id="FungiDB:SPPG_03424"/>
<gene>
    <name evidence="1" type="ORF">SPPG_03424</name>
</gene>
<name>A0A0L0HLE9_SPIPD</name>
<evidence type="ECO:0000313" key="1">
    <source>
        <dbReference type="EMBL" id="KND01629.1"/>
    </source>
</evidence>
<dbReference type="InterPro" id="IPR027417">
    <property type="entry name" value="P-loop_NTPase"/>
</dbReference>
<dbReference type="GeneID" id="27686943"/>
<dbReference type="Proteomes" id="UP000053201">
    <property type="component" value="Unassembled WGS sequence"/>
</dbReference>
<dbReference type="Gene3D" id="3.40.50.300">
    <property type="entry name" value="P-loop containing nucleotide triphosphate hydrolases"/>
    <property type="match status" value="1"/>
</dbReference>
<evidence type="ECO:0000313" key="2">
    <source>
        <dbReference type="Proteomes" id="UP000053201"/>
    </source>
</evidence>
<keyword evidence="2" id="KW-1185">Reference proteome</keyword>
<dbReference type="AlphaFoldDB" id="A0A0L0HLE9"/>
<dbReference type="OrthoDB" id="2130507at2759"/>
<evidence type="ECO:0008006" key="3">
    <source>
        <dbReference type="Google" id="ProtNLM"/>
    </source>
</evidence>
<dbReference type="EMBL" id="KQ257454">
    <property type="protein sequence ID" value="KND01629.1"/>
    <property type="molecule type" value="Genomic_DNA"/>
</dbReference>
<reference evidence="1 2" key="1">
    <citation type="submission" date="2009-08" db="EMBL/GenBank/DDBJ databases">
        <title>The Genome Sequence of Spizellomyces punctatus strain DAOM BR117.</title>
        <authorList>
            <consortium name="The Broad Institute Genome Sequencing Platform"/>
            <person name="Russ C."/>
            <person name="Cuomo C."/>
            <person name="Shea T."/>
            <person name="Young S.K."/>
            <person name="Zeng Q."/>
            <person name="Koehrsen M."/>
            <person name="Haas B."/>
            <person name="Borodovsky M."/>
            <person name="Guigo R."/>
            <person name="Alvarado L."/>
            <person name="Berlin A."/>
            <person name="Bochicchio J."/>
            <person name="Borenstein D."/>
            <person name="Chapman S."/>
            <person name="Chen Z."/>
            <person name="Engels R."/>
            <person name="Freedman E."/>
            <person name="Gellesch M."/>
            <person name="Goldberg J."/>
            <person name="Griggs A."/>
            <person name="Gujja S."/>
            <person name="Heiman D."/>
            <person name="Hepburn T."/>
            <person name="Howarth C."/>
            <person name="Jen D."/>
            <person name="Larson L."/>
            <person name="Lewis B."/>
            <person name="Mehta T."/>
            <person name="Park D."/>
            <person name="Pearson M."/>
            <person name="Roberts A."/>
            <person name="Saif S."/>
            <person name="Shenoy N."/>
            <person name="Sisk P."/>
            <person name="Stolte C."/>
            <person name="Sykes S."/>
            <person name="Thomson T."/>
            <person name="Walk T."/>
            <person name="White J."/>
            <person name="Yandava C."/>
            <person name="Burger G."/>
            <person name="Gray M.W."/>
            <person name="Holland P.W.H."/>
            <person name="King N."/>
            <person name="Lang F.B.F."/>
            <person name="Roger A.J."/>
            <person name="Ruiz-Trillo I."/>
            <person name="Lander E."/>
            <person name="Nusbaum C."/>
        </authorList>
    </citation>
    <scope>NUCLEOTIDE SEQUENCE [LARGE SCALE GENOMIC DNA]</scope>
    <source>
        <strain evidence="1 2">DAOM BR117</strain>
    </source>
</reference>
<dbReference type="SUPFAM" id="SSF52540">
    <property type="entry name" value="P-loop containing nucleoside triphosphate hydrolases"/>
    <property type="match status" value="1"/>
</dbReference>
<accession>A0A0L0HLE9</accession>
<dbReference type="RefSeq" id="XP_016609668.1">
    <property type="nucleotide sequence ID" value="XM_016751692.1"/>
</dbReference>
<dbReference type="InParanoid" id="A0A0L0HLE9"/>